<dbReference type="STRING" id="742152.A0A2H3J861"/>
<dbReference type="Pfam" id="PF23562">
    <property type="entry name" value="AMP-binding_C_3"/>
    <property type="match status" value="1"/>
</dbReference>
<proteinExistence type="inferred from homology"/>
<comment type="similarity">
    <text evidence="1">Belongs to the ATP-dependent AMP-binding enzyme family.</text>
</comment>
<evidence type="ECO:0000259" key="2">
    <source>
        <dbReference type="Pfam" id="PF00501"/>
    </source>
</evidence>
<name>A0A2H3J861_WOLCO</name>
<dbReference type="InterPro" id="IPR000873">
    <property type="entry name" value="AMP-dep_synth/lig_dom"/>
</dbReference>
<evidence type="ECO:0000313" key="4">
    <source>
        <dbReference type="Proteomes" id="UP000218811"/>
    </source>
</evidence>
<keyword evidence="4" id="KW-1185">Reference proteome</keyword>
<dbReference type="PANTHER" id="PTHR43201">
    <property type="entry name" value="ACYL-COA SYNTHETASE"/>
    <property type="match status" value="1"/>
</dbReference>
<dbReference type="Proteomes" id="UP000218811">
    <property type="component" value="Unassembled WGS sequence"/>
</dbReference>
<sequence>MLSFRTHLTVLDEAAALYPNAIAFRIPQLHPHSSGIEEWRSITYKEFHHDVEHFARYWSQKLSVDNIHPRSVIGVWLSGLTYVDALHIYGIARAGYIPQLISLRLPSPEVIFELLGLSKGKAVIFDASYDSEALRRAPLPMHIAVDARELDVADSPLPPTLREADPSEPIMIFHTSGSTSGRPKLVPCSYAWWAATIAKAQQIMRPKFPHRERHDATVMMGSLCHMGQSFMLVGALQHGSCMVQFTKQAFSSDELLDMIDRCGLTRMNIFPTFLATHLRNSRRDPHLLARLQGLDEILVSGLSMSPEDQAWVISNGIKVLDCYASTEVAVMMLSVDGEGNGRLPPLRPIDGVSYSLEPIAPSSPQPQSESGYSNIHARLLELVVRGDSPDCPDISLRSADGHFHTGDLFLEVTPGRYIFCGRDDDWVKSENSLRCNTKAIEDNVNATCGGLVSNCVVVGNGRPCPALFVESSVQMDERKLRNEIMRKIRPFHARRYMHERIASIANICVVPKDTLPRTATKGNIRRRAVEQQFKAELDRMYADSH</sequence>
<dbReference type="AlphaFoldDB" id="A0A2H3J861"/>
<feature type="domain" description="AMP-dependent synthetase/ligase" evidence="2">
    <location>
        <begin position="12"/>
        <end position="343"/>
    </location>
</feature>
<organism evidence="3 4">
    <name type="scientific">Wolfiporia cocos (strain MD-104)</name>
    <name type="common">Brown rot fungus</name>
    <dbReference type="NCBI Taxonomy" id="742152"/>
    <lineage>
        <taxon>Eukaryota</taxon>
        <taxon>Fungi</taxon>
        <taxon>Dikarya</taxon>
        <taxon>Basidiomycota</taxon>
        <taxon>Agaricomycotina</taxon>
        <taxon>Agaricomycetes</taxon>
        <taxon>Polyporales</taxon>
        <taxon>Phaeolaceae</taxon>
        <taxon>Wolfiporia</taxon>
    </lineage>
</organism>
<dbReference type="GO" id="GO:0006631">
    <property type="term" value="P:fatty acid metabolic process"/>
    <property type="evidence" value="ECO:0007669"/>
    <property type="project" value="TreeGrafter"/>
</dbReference>
<accession>A0A2H3J861</accession>
<dbReference type="OMA" id="MGSLCHM"/>
<dbReference type="EMBL" id="KB467831">
    <property type="protein sequence ID" value="PCH33828.1"/>
    <property type="molecule type" value="Genomic_DNA"/>
</dbReference>
<gene>
    <name evidence="3" type="ORF">WOLCODRAFT_112607</name>
</gene>
<dbReference type="InterPro" id="IPR042099">
    <property type="entry name" value="ANL_N_sf"/>
</dbReference>
<reference evidence="3 4" key="1">
    <citation type="journal article" date="2012" name="Science">
        <title>The Paleozoic origin of enzymatic lignin decomposition reconstructed from 31 fungal genomes.</title>
        <authorList>
            <person name="Floudas D."/>
            <person name="Binder M."/>
            <person name="Riley R."/>
            <person name="Barry K."/>
            <person name="Blanchette R.A."/>
            <person name="Henrissat B."/>
            <person name="Martinez A.T."/>
            <person name="Otillar R."/>
            <person name="Spatafora J.W."/>
            <person name="Yadav J.S."/>
            <person name="Aerts A."/>
            <person name="Benoit I."/>
            <person name="Boyd A."/>
            <person name="Carlson A."/>
            <person name="Copeland A."/>
            <person name="Coutinho P.M."/>
            <person name="de Vries R.P."/>
            <person name="Ferreira P."/>
            <person name="Findley K."/>
            <person name="Foster B."/>
            <person name="Gaskell J."/>
            <person name="Glotzer D."/>
            <person name="Gorecki P."/>
            <person name="Heitman J."/>
            <person name="Hesse C."/>
            <person name="Hori C."/>
            <person name="Igarashi K."/>
            <person name="Jurgens J.A."/>
            <person name="Kallen N."/>
            <person name="Kersten P."/>
            <person name="Kohler A."/>
            <person name="Kuees U."/>
            <person name="Kumar T.K.A."/>
            <person name="Kuo A."/>
            <person name="LaButti K."/>
            <person name="Larrondo L.F."/>
            <person name="Lindquist E."/>
            <person name="Ling A."/>
            <person name="Lombard V."/>
            <person name="Lucas S."/>
            <person name="Lundell T."/>
            <person name="Martin R."/>
            <person name="McLaughlin D.J."/>
            <person name="Morgenstern I."/>
            <person name="Morin E."/>
            <person name="Murat C."/>
            <person name="Nagy L.G."/>
            <person name="Nolan M."/>
            <person name="Ohm R.A."/>
            <person name="Patyshakuliyeva A."/>
            <person name="Rokas A."/>
            <person name="Ruiz-Duenas F.J."/>
            <person name="Sabat G."/>
            <person name="Salamov A."/>
            <person name="Samejima M."/>
            <person name="Schmutz J."/>
            <person name="Slot J.C."/>
            <person name="St John F."/>
            <person name="Stenlid J."/>
            <person name="Sun H."/>
            <person name="Sun S."/>
            <person name="Syed K."/>
            <person name="Tsang A."/>
            <person name="Wiebenga A."/>
            <person name="Young D."/>
            <person name="Pisabarro A."/>
            <person name="Eastwood D.C."/>
            <person name="Martin F."/>
            <person name="Cullen D."/>
            <person name="Grigoriev I.V."/>
            <person name="Hibbett D.S."/>
        </authorList>
    </citation>
    <scope>NUCLEOTIDE SEQUENCE [LARGE SCALE GENOMIC DNA]</scope>
    <source>
        <strain evidence="3 4">MD-104</strain>
    </source>
</reference>
<evidence type="ECO:0000256" key="1">
    <source>
        <dbReference type="ARBA" id="ARBA00006432"/>
    </source>
</evidence>
<protein>
    <submittedName>
        <fullName evidence="3">Acetyl-CoA synthetase-like protein</fullName>
    </submittedName>
</protein>
<dbReference type="Gene3D" id="3.40.50.12780">
    <property type="entry name" value="N-terminal domain of ligase-like"/>
    <property type="match status" value="1"/>
</dbReference>
<dbReference type="GO" id="GO:0031956">
    <property type="term" value="F:medium-chain fatty acid-CoA ligase activity"/>
    <property type="evidence" value="ECO:0007669"/>
    <property type="project" value="TreeGrafter"/>
</dbReference>
<dbReference type="PANTHER" id="PTHR43201:SF8">
    <property type="entry name" value="ACYL-COA SYNTHETASE FAMILY MEMBER 3"/>
    <property type="match status" value="1"/>
</dbReference>
<dbReference type="Pfam" id="PF00501">
    <property type="entry name" value="AMP-binding"/>
    <property type="match status" value="1"/>
</dbReference>
<evidence type="ECO:0000313" key="3">
    <source>
        <dbReference type="EMBL" id="PCH33828.1"/>
    </source>
</evidence>
<dbReference type="OrthoDB" id="429813at2759"/>
<dbReference type="SUPFAM" id="SSF56801">
    <property type="entry name" value="Acetyl-CoA synthetase-like"/>
    <property type="match status" value="1"/>
</dbReference>